<dbReference type="FunFam" id="3.30.56.10:FF:000004">
    <property type="entry name" value="Phenylalanyl-tRNA synthetase, beta subunit"/>
    <property type="match status" value="1"/>
</dbReference>
<dbReference type="PROSITE" id="PS51483">
    <property type="entry name" value="B5"/>
    <property type="match status" value="1"/>
</dbReference>
<evidence type="ECO:0000256" key="11">
    <source>
        <dbReference type="ARBA" id="ARBA00022840"/>
    </source>
</evidence>
<dbReference type="GeneID" id="4839121"/>
<dbReference type="FunFam" id="3.30.56.10:FF:000006">
    <property type="entry name" value="Phenylalanyl-tRNA synthetase subunit beta"/>
    <property type="match status" value="1"/>
</dbReference>
<dbReference type="InParanoid" id="A3LV88"/>
<dbReference type="InterPro" id="IPR045864">
    <property type="entry name" value="aa-tRNA-synth_II/BPL/LPL"/>
</dbReference>
<dbReference type="GO" id="GO:1990825">
    <property type="term" value="F:sequence-specific mRNA binding"/>
    <property type="evidence" value="ECO:0007669"/>
    <property type="project" value="EnsemblFungi"/>
</dbReference>
<accession>A3LV88</accession>
<evidence type="ECO:0000256" key="16">
    <source>
        <dbReference type="ARBA" id="ARBA00049255"/>
    </source>
</evidence>
<dbReference type="GO" id="GO:0004826">
    <property type="term" value="F:phenylalanine-tRNA ligase activity"/>
    <property type="evidence" value="ECO:0007669"/>
    <property type="project" value="UniProtKB-EC"/>
</dbReference>
<dbReference type="AlphaFoldDB" id="A3LV88"/>
<dbReference type="HOGENOM" id="CLU_020279_2_0_1"/>
<evidence type="ECO:0000256" key="3">
    <source>
        <dbReference type="ARBA" id="ARBA00007438"/>
    </source>
</evidence>
<keyword evidence="9" id="KW-0479">Metal-binding</keyword>
<dbReference type="InterPro" id="IPR045060">
    <property type="entry name" value="Phe-tRNA-ligase_IIc_bsu"/>
</dbReference>
<dbReference type="CDD" id="cd00769">
    <property type="entry name" value="PheRS_beta_core"/>
    <property type="match status" value="1"/>
</dbReference>
<dbReference type="GO" id="GO:0006432">
    <property type="term" value="P:phenylalanyl-tRNA aminoacylation"/>
    <property type="evidence" value="ECO:0007669"/>
    <property type="project" value="EnsemblFungi"/>
</dbReference>
<dbReference type="Gene3D" id="3.50.40.10">
    <property type="entry name" value="Phenylalanyl-trna Synthetase, Chain B, domain 3"/>
    <property type="match status" value="1"/>
</dbReference>
<keyword evidence="10" id="KW-0547">Nucleotide-binding</keyword>
<evidence type="ECO:0000256" key="12">
    <source>
        <dbReference type="ARBA" id="ARBA00022842"/>
    </source>
</evidence>
<dbReference type="Pfam" id="PF03484">
    <property type="entry name" value="B5"/>
    <property type="match status" value="1"/>
</dbReference>
<dbReference type="Gene3D" id="3.30.56.10">
    <property type="match status" value="2"/>
</dbReference>
<evidence type="ECO:0000256" key="5">
    <source>
        <dbReference type="ARBA" id="ARBA00012814"/>
    </source>
</evidence>
<evidence type="ECO:0000256" key="13">
    <source>
        <dbReference type="ARBA" id="ARBA00022917"/>
    </source>
</evidence>
<dbReference type="PANTHER" id="PTHR10947">
    <property type="entry name" value="PHENYLALANYL-TRNA SYNTHETASE BETA CHAIN AND LEUCINE-RICH REPEAT-CONTAINING PROTEIN 47"/>
    <property type="match status" value="1"/>
</dbReference>
<dbReference type="FunFam" id="3.30.930.10:FF:000052">
    <property type="entry name" value="Phenylalanyl-tRNA synthetase, beta subunit"/>
    <property type="match status" value="1"/>
</dbReference>
<dbReference type="InterPro" id="IPR005147">
    <property type="entry name" value="tRNA_synthase_B5-dom"/>
</dbReference>
<dbReference type="SUPFAM" id="SSF46955">
    <property type="entry name" value="Putative DNA-binding domain"/>
    <property type="match status" value="2"/>
</dbReference>
<gene>
    <name evidence="18" type="primary">SYF2</name>
    <name evidence="18" type="ORF">PICST_72398</name>
</gene>
<comment type="subcellular location">
    <subcellularLocation>
        <location evidence="2">Cytoplasm</location>
    </subcellularLocation>
</comment>
<evidence type="ECO:0000256" key="8">
    <source>
        <dbReference type="ARBA" id="ARBA00022598"/>
    </source>
</evidence>
<name>A3LV88_PICST</name>
<evidence type="ECO:0000256" key="6">
    <source>
        <dbReference type="ARBA" id="ARBA00017032"/>
    </source>
</evidence>
<dbReference type="SUPFAM" id="SSF55681">
    <property type="entry name" value="Class II aaRS and biotin synthetases"/>
    <property type="match status" value="1"/>
</dbReference>
<dbReference type="Pfam" id="PF03483">
    <property type="entry name" value="B3_4"/>
    <property type="match status" value="1"/>
</dbReference>
<proteinExistence type="inferred from homology"/>
<comment type="similarity">
    <text evidence="3">Belongs to the phenylalanyl-tRNA synthetase beta subunit family. Type 2 subfamily.</text>
</comment>
<evidence type="ECO:0000256" key="14">
    <source>
        <dbReference type="ARBA" id="ARBA00023146"/>
    </source>
</evidence>
<dbReference type="NCBIfam" id="TIGR00471">
    <property type="entry name" value="pheT_arch"/>
    <property type="match status" value="1"/>
</dbReference>
<keyword evidence="11" id="KW-0067">ATP-binding</keyword>
<keyword evidence="12" id="KW-0460">Magnesium</keyword>
<dbReference type="SMART" id="SM00874">
    <property type="entry name" value="B5"/>
    <property type="match status" value="1"/>
</dbReference>
<comment type="catalytic activity">
    <reaction evidence="16">
        <text>tRNA(Phe) + L-phenylalanine + ATP = L-phenylalanyl-tRNA(Phe) + AMP + diphosphate + H(+)</text>
        <dbReference type="Rhea" id="RHEA:19413"/>
        <dbReference type="Rhea" id="RHEA-COMP:9668"/>
        <dbReference type="Rhea" id="RHEA-COMP:9699"/>
        <dbReference type="ChEBI" id="CHEBI:15378"/>
        <dbReference type="ChEBI" id="CHEBI:30616"/>
        <dbReference type="ChEBI" id="CHEBI:33019"/>
        <dbReference type="ChEBI" id="CHEBI:58095"/>
        <dbReference type="ChEBI" id="CHEBI:78442"/>
        <dbReference type="ChEBI" id="CHEBI:78531"/>
        <dbReference type="ChEBI" id="CHEBI:456215"/>
        <dbReference type="EC" id="6.1.1.20"/>
    </reaction>
</comment>
<dbReference type="GO" id="GO:0005524">
    <property type="term" value="F:ATP binding"/>
    <property type="evidence" value="ECO:0007669"/>
    <property type="project" value="UniProtKB-KW"/>
</dbReference>
<evidence type="ECO:0000313" key="18">
    <source>
        <dbReference type="EMBL" id="ABN66732.1"/>
    </source>
</evidence>
<evidence type="ECO:0000256" key="4">
    <source>
        <dbReference type="ARBA" id="ARBA00011209"/>
    </source>
</evidence>
<dbReference type="InterPro" id="IPR020825">
    <property type="entry name" value="Phe-tRNA_synthase-like_B3/B4"/>
</dbReference>
<keyword evidence="7" id="KW-0963">Cytoplasm</keyword>
<dbReference type="STRING" id="322104.A3LV88"/>
<dbReference type="InterPro" id="IPR004531">
    <property type="entry name" value="Phe-tRNA-synth_IIc_bsu_arc_euk"/>
</dbReference>
<dbReference type="Gene3D" id="3.30.930.10">
    <property type="entry name" value="Bira Bifunctional Protein, Domain 2"/>
    <property type="match status" value="1"/>
</dbReference>
<dbReference type="InterPro" id="IPR005146">
    <property type="entry name" value="B3/B4_tRNA-bd"/>
</dbReference>
<dbReference type="FunFam" id="3.50.40.10:FF:000002">
    <property type="entry name" value="phenylalanine--tRNA ligase beta subunit"/>
    <property type="match status" value="1"/>
</dbReference>
<evidence type="ECO:0000256" key="1">
    <source>
        <dbReference type="ARBA" id="ARBA00001946"/>
    </source>
</evidence>
<keyword evidence="13" id="KW-0648">Protein biosynthesis</keyword>
<dbReference type="InterPro" id="IPR040659">
    <property type="entry name" value="PhetRS_B1"/>
</dbReference>
<dbReference type="Proteomes" id="UP000002258">
    <property type="component" value="Chromosome 5"/>
</dbReference>
<dbReference type="FunCoup" id="A3LV88">
    <property type="interactions" value="1140"/>
</dbReference>
<keyword evidence="14 18" id="KW-0030">Aminoacyl-tRNA synthetase</keyword>
<dbReference type="Pfam" id="PF18262">
    <property type="entry name" value="PhetRS_B1"/>
    <property type="match status" value="1"/>
</dbReference>
<reference evidence="18 19" key="1">
    <citation type="journal article" date="2007" name="Nat. Biotechnol.">
        <title>Genome sequence of the lignocellulose-bioconverting and xylose-fermenting yeast Pichia stipitis.</title>
        <authorList>
            <person name="Jeffries T.W."/>
            <person name="Grigoriev I.V."/>
            <person name="Grimwood J."/>
            <person name="Laplaza J.M."/>
            <person name="Aerts A."/>
            <person name="Salamov A."/>
            <person name="Schmutz J."/>
            <person name="Lindquist E."/>
            <person name="Dehal P."/>
            <person name="Shapiro H."/>
            <person name="Jin Y.S."/>
            <person name="Passoth V."/>
            <person name="Richardson P.M."/>
        </authorList>
    </citation>
    <scope>NUCLEOTIDE SEQUENCE [LARGE SCALE GENOMIC DNA]</scope>
    <source>
        <strain evidence="19">ATCC 58785 / CBS 6054 / NBRC 10063 / NRRL Y-11545</strain>
    </source>
</reference>
<evidence type="ECO:0000313" key="19">
    <source>
        <dbReference type="Proteomes" id="UP000002258"/>
    </source>
</evidence>
<keyword evidence="8 18" id="KW-0436">Ligase</keyword>
<evidence type="ECO:0000256" key="7">
    <source>
        <dbReference type="ARBA" id="ARBA00022490"/>
    </source>
</evidence>
<organism evidence="18 19">
    <name type="scientific">Scheffersomyces stipitis (strain ATCC 58785 / CBS 6054 / NBRC 10063 / NRRL Y-11545)</name>
    <name type="common">Yeast</name>
    <name type="synonym">Pichia stipitis</name>
    <dbReference type="NCBI Taxonomy" id="322104"/>
    <lineage>
        <taxon>Eukaryota</taxon>
        <taxon>Fungi</taxon>
        <taxon>Dikarya</taxon>
        <taxon>Ascomycota</taxon>
        <taxon>Saccharomycotina</taxon>
        <taxon>Pichiomycetes</taxon>
        <taxon>Debaryomycetaceae</taxon>
        <taxon>Scheffersomyces</taxon>
    </lineage>
</organism>
<evidence type="ECO:0000256" key="10">
    <source>
        <dbReference type="ARBA" id="ARBA00022741"/>
    </source>
</evidence>
<comment type="subunit">
    <text evidence="4">Tetramer of two alpha and two beta subunits.</text>
</comment>
<protein>
    <recommendedName>
        <fullName evidence="6">Phenylalanine--tRNA ligase beta subunit</fullName>
        <ecNumber evidence="5">6.1.1.20</ecNumber>
    </recommendedName>
    <alternativeName>
        <fullName evidence="15">Phenylalanyl-tRNA synthetase beta subunit</fullName>
    </alternativeName>
</protein>
<dbReference type="EMBL" id="CP000499">
    <property type="protein sequence ID" value="ABN66732.1"/>
    <property type="molecule type" value="Genomic_DNA"/>
</dbReference>
<dbReference type="KEGG" id="pic:PICST_72398"/>
<dbReference type="PANTHER" id="PTHR10947:SF0">
    <property type="entry name" value="PHENYLALANINE--TRNA LIGASE BETA SUBUNIT"/>
    <property type="match status" value="1"/>
</dbReference>
<dbReference type="GO" id="GO:0000287">
    <property type="term" value="F:magnesium ion binding"/>
    <property type="evidence" value="ECO:0007669"/>
    <property type="project" value="InterPro"/>
</dbReference>
<keyword evidence="19" id="KW-1185">Reference proteome</keyword>
<dbReference type="EC" id="6.1.1.20" evidence="5"/>
<dbReference type="InterPro" id="IPR009061">
    <property type="entry name" value="DNA-bd_dom_put_sf"/>
</dbReference>
<dbReference type="eggNOG" id="KOG2472">
    <property type="taxonomic scope" value="Eukaryota"/>
</dbReference>
<dbReference type="Pfam" id="PF17759">
    <property type="entry name" value="tRNA_synthFbeta"/>
    <property type="match status" value="1"/>
</dbReference>
<evidence type="ECO:0000256" key="9">
    <source>
        <dbReference type="ARBA" id="ARBA00022723"/>
    </source>
</evidence>
<evidence type="ECO:0000259" key="17">
    <source>
        <dbReference type="PROSITE" id="PS51483"/>
    </source>
</evidence>
<dbReference type="SMART" id="SM00873">
    <property type="entry name" value="B3_4"/>
    <property type="match status" value="1"/>
</dbReference>
<dbReference type="OrthoDB" id="1698572at2759"/>
<dbReference type="InterPro" id="IPR041616">
    <property type="entry name" value="PheRS_beta_core"/>
</dbReference>
<evidence type="ECO:0000256" key="2">
    <source>
        <dbReference type="ARBA" id="ARBA00004496"/>
    </source>
</evidence>
<feature type="domain" description="B5" evidence="17">
    <location>
        <begin position="290"/>
        <end position="367"/>
    </location>
</feature>
<comment type="cofactor">
    <cofactor evidence="1">
        <name>Mg(2+)</name>
        <dbReference type="ChEBI" id="CHEBI:18420"/>
    </cofactor>
</comment>
<dbReference type="GO" id="GO:0009328">
    <property type="term" value="C:phenylalanine-tRNA ligase complex"/>
    <property type="evidence" value="ECO:0007669"/>
    <property type="project" value="EnsemblFungi"/>
</dbReference>
<dbReference type="OMA" id="FPGRCAN"/>
<evidence type="ECO:0000256" key="15">
    <source>
        <dbReference type="ARBA" id="ARBA00033189"/>
    </source>
</evidence>
<sequence length="590" mass="66430">MPTIPVDKQDLYDLLGQSYTTEEFDELCFEYGLELDEDTTDDCQPGERPQLKIEVPANRYDLLCIEGIAQALNEFLGRAEAPKYTLKPSSPIVTLTIKETTAGVRPYAAGAILRNIKFDQRRYESFIALQDKLHSNICRNRTLVAIGTHDLDTLSAPFTYEGLTHEDISFVPLNQEKLLNGKQLMEFYDKDKNIGKYLHIIRDNDRYPYMLDSNRTVASLPPIINSNHSKITLDTKNVFIDITGTDRTKTDIVLNQVVAMFSAYCETPFEIEPVQVISEHNGESRITPNVTPRLAQAEIEYINSCTGLNYDAQGICDLLKKMSLVAKPSSTKGLIDVEIPITRPDVLHQCDIMEDVAVAYGFNKLTKTKPQSESLVASPLPVNKISDILRLASSQSGYLEVLPLTLCSHDENFKFLRTVDDNTRAVKLENPKTVEYQVVRTTLLPGILKTIKENRKHSLPIRVFEAGDIVLKNPELERGAYNQRNWSAIYAGKTSGFEFVQGLLGKIMQTMRTPWLENPKENKSRGYWIEEDKENPTFFPGRGAKVFFRNAEGAAEQEIGAIGVLHPEVMTAFEIPYAASSVEINAEVFL</sequence>
<dbReference type="RefSeq" id="XP_001384761.1">
    <property type="nucleotide sequence ID" value="XM_001384724.1"/>
</dbReference>